<dbReference type="RefSeq" id="WP_277835411.1">
    <property type="nucleotide sequence ID" value="NZ_JARQZE010000024.1"/>
</dbReference>
<feature type="domain" description="Helix-turn-helix" evidence="1">
    <location>
        <begin position="6"/>
        <end position="60"/>
    </location>
</feature>
<evidence type="ECO:0000313" key="3">
    <source>
        <dbReference type="Proteomes" id="UP001597158"/>
    </source>
</evidence>
<protein>
    <submittedName>
        <fullName evidence="2">Helix-turn-helix transcriptional regulator</fullName>
    </submittedName>
</protein>
<proteinExistence type="predicted"/>
<name>A0ABW3WHZ1_9RHOO</name>
<dbReference type="SUPFAM" id="SSF46955">
    <property type="entry name" value="Putative DNA-binding domain"/>
    <property type="match status" value="1"/>
</dbReference>
<comment type="caution">
    <text evidence="2">The sequence shown here is derived from an EMBL/GenBank/DDBJ whole genome shotgun (WGS) entry which is preliminary data.</text>
</comment>
<dbReference type="Proteomes" id="UP001597158">
    <property type="component" value="Unassembled WGS sequence"/>
</dbReference>
<dbReference type="InterPro" id="IPR009061">
    <property type="entry name" value="DNA-bd_dom_put_sf"/>
</dbReference>
<dbReference type="EMBL" id="JBHTMC010000025">
    <property type="protein sequence ID" value="MFD1264562.1"/>
    <property type="molecule type" value="Genomic_DNA"/>
</dbReference>
<organism evidence="2 3">
    <name type="scientific">Thauera mechernichensis</name>
    <dbReference type="NCBI Taxonomy" id="82788"/>
    <lineage>
        <taxon>Bacteria</taxon>
        <taxon>Pseudomonadati</taxon>
        <taxon>Pseudomonadota</taxon>
        <taxon>Betaproteobacteria</taxon>
        <taxon>Rhodocyclales</taxon>
        <taxon>Zoogloeaceae</taxon>
        <taxon>Thauera</taxon>
    </lineage>
</organism>
<dbReference type="Pfam" id="PF12728">
    <property type="entry name" value="HTH_17"/>
    <property type="match status" value="1"/>
</dbReference>
<sequence length="64" mass="7273">MTESAYLRPADAARFIGVGLSTLWRYLANRDKTGFPQPKKVSERVTVFKRADLEAWVESRDLSA</sequence>
<keyword evidence="3" id="KW-1185">Reference proteome</keyword>
<reference evidence="3" key="1">
    <citation type="journal article" date="2019" name="Int. J. Syst. Evol. Microbiol.">
        <title>The Global Catalogue of Microorganisms (GCM) 10K type strain sequencing project: providing services to taxonomists for standard genome sequencing and annotation.</title>
        <authorList>
            <consortium name="The Broad Institute Genomics Platform"/>
            <consortium name="The Broad Institute Genome Sequencing Center for Infectious Disease"/>
            <person name="Wu L."/>
            <person name="Ma J."/>
        </authorList>
    </citation>
    <scope>NUCLEOTIDE SEQUENCE [LARGE SCALE GENOMIC DNA]</scope>
    <source>
        <strain evidence="3">CCUG 48884</strain>
    </source>
</reference>
<gene>
    <name evidence="2" type="ORF">ACFQ4M_13330</name>
</gene>
<dbReference type="InterPro" id="IPR041657">
    <property type="entry name" value="HTH_17"/>
</dbReference>
<accession>A0ABW3WHZ1</accession>
<evidence type="ECO:0000313" key="2">
    <source>
        <dbReference type="EMBL" id="MFD1264562.1"/>
    </source>
</evidence>
<evidence type="ECO:0000259" key="1">
    <source>
        <dbReference type="Pfam" id="PF12728"/>
    </source>
</evidence>